<comment type="caution">
    <text evidence="1">The sequence shown here is derived from an EMBL/GenBank/DDBJ whole genome shotgun (WGS) entry which is preliminary data.</text>
</comment>
<gene>
    <name evidence="1" type="ORF">IP91_01637</name>
</gene>
<dbReference type="RefSeq" id="WP_145648467.1">
    <property type="nucleotide sequence ID" value="NZ_VLLB01000002.1"/>
</dbReference>
<sequence>MSATSISPSAPPGAVTPRHALLEELIAITLRQVTHGLRELCTTLAGRLLTEDAAMLVDARTMHLRARTAKALGDGHVTLVHLAGSTLEHHLRRELVQLAPQQPVPAPAENALSLVPYEEMDQRVTLGAIARPFDDAHADALAALGVRLARLFDRASLRVNPFRPAVFIAAWSQALQEFFGEEDEGGAAVLLQLLNPACFHDLQAVYGSLNETLERRGVTAPRRVRPAAHDGRRHAALTDRLQRFFASTSGATATGPAGTMGPSASLLAYLESLPRLPPQDMGAAPANVVYLPGIKRGAPAGALSPADEGTIDLLAAVFDAVLHDGAIAPESRDLLQLLQVPVLQAVLADRAFFFDDAHPARRLLELLSQLGRERTRRGERRRDDPEYRAMARSVNQAAADGTGDVTAAFARAVHELEQVLADEEAAAIAAPVAAALQQERTATARRAARDAVSLRLGTGEVVAVVEAFLETRWTDVLTIAYSVEADKPGAVRHATQAMDHLVWSVQPKLTADERRQFLARLPALLAALNKWLDVIRWQGDERTRFFAELADCHASIVRAPLDMAPERRLAVSIEAAQHAAQRRLAQVTASEAAAADDCALAHLARGAWCEFAEEGGARQVRLAWISPMRSLFIFSNGARQEAFSLSSGDLAQRLRAGSVTALQPGGVVDRALAQALASNDPAGSIAA</sequence>
<evidence type="ECO:0000313" key="2">
    <source>
        <dbReference type="Proteomes" id="UP000318431"/>
    </source>
</evidence>
<dbReference type="Pfam" id="PF07793">
    <property type="entry name" value="DUF1631"/>
    <property type="match status" value="1"/>
</dbReference>
<dbReference type="Proteomes" id="UP000318431">
    <property type="component" value="Unassembled WGS sequence"/>
</dbReference>
<name>A0A562RG29_9BURK</name>
<dbReference type="EMBL" id="VLLB01000002">
    <property type="protein sequence ID" value="TWI67524.1"/>
    <property type="molecule type" value="Genomic_DNA"/>
</dbReference>
<accession>A0A562RG29</accession>
<evidence type="ECO:0000313" key="1">
    <source>
        <dbReference type="EMBL" id="TWI67524.1"/>
    </source>
</evidence>
<protein>
    <submittedName>
        <fullName evidence="1">Uncharacterized protein DUF1631</fullName>
    </submittedName>
</protein>
<proteinExistence type="predicted"/>
<keyword evidence="2" id="KW-1185">Reference proteome</keyword>
<reference evidence="1 2" key="1">
    <citation type="journal article" date="2015" name="Stand. Genomic Sci.">
        <title>Genomic Encyclopedia of Bacterial and Archaeal Type Strains, Phase III: the genomes of soil and plant-associated and newly described type strains.</title>
        <authorList>
            <person name="Whitman W.B."/>
            <person name="Woyke T."/>
            <person name="Klenk H.P."/>
            <person name="Zhou Y."/>
            <person name="Lilburn T.G."/>
            <person name="Beck B.J."/>
            <person name="De Vos P."/>
            <person name="Vandamme P."/>
            <person name="Eisen J.A."/>
            <person name="Garrity G."/>
            <person name="Hugenholtz P."/>
            <person name="Kyrpides N.C."/>
        </authorList>
    </citation>
    <scope>NUCLEOTIDE SEQUENCE [LARGE SCALE GENOMIC DNA]</scope>
    <source>
        <strain evidence="1 2">CGMCC 1.10822</strain>
    </source>
</reference>
<organism evidence="1 2">
    <name type="scientific">Pseudoduganella lurida</name>
    <dbReference type="NCBI Taxonomy" id="1036180"/>
    <lineage>
        <taxon>Bacteria</taxon>
        <taxon>Pseudomonadati</taxon>
        <taxon>Pseudomonadota</taxon>
        <taxon>Betaproteobacteria</taxon>
        <taxon>Burkholderiales</taxon>
        <taxon>Oxalobacteraceae</taxon>
        <taxon>Telluria group</taxon>
        <taxon>Pseudoduganella</taxon>
    </lineage>
</organism>
<dbReference type="AlphaFoldDB" id="A0A562RG29"/>
<dbReference type="InterPro" id="IPR012434">
    <property type="entry name" value="DUF1631"/>
</dbReference>
<dbReference type="OrthoDB" id="6188167at2"/>